<dbReference type="RefSeq" id="WP_264982392.1">
    <property type="nucleotide sequence ID" value="NZ_AP026708.1"/>
</dbReference>
<keyword evidence="5" id="KW-1185">Reference proteome</keyword>
<evidence type="ECO:0000313" key="4">
    <source>
        <dbReference type="EMBL" id="BDQ35495.1"/>
    </source>
</evidence>
<evidence type="ECO:0000256" key="1">
    <source>
        <dbReference type="ARBA" id="ARBA00006821"/>
    </source>
</evidence>
<dbReference type="PANTHER" id="PTHR36306">
    <property type="entry name" value="ALPHA-AMYLASE-RELATED-RELATED"/>
    <property type="match status" value="1"/>
</dbReference>
<keyword evidence="2" id="KW-0119">Carbohydrate metabolism</keyword>
<feature type="domain" description="Glycoside hydrolase family 57 N-terminal" evidence="3">
    <location>
        <begin position="6"/>
        <end position="293"/>
    </location>
</feature>
<dbReference type="Proteomes" id="UP001061361">
    <property type="component" value="Chromosome"/>
</dbReference>
<organism evidence="4 5">
    <name type="scientific">Pseudodesulfovibrio portus</name>
    <dbReference type="NCBI Taxonomy" id="231439"/>
    <lineage>
        <taxon>Bacteria</taxon>
        <taxon>Pseudomonadati</taxon>
        <taxon>Thermodesulfobacteriota</taxon>
        <taxon>Desulfovibrionia</taxon>
        <taxon>Desulfovibrionales</taxon>
        <taxon>Desulfovibrionaceae</taxon>
    </lineage>
</organism>
<dbReference type="Gene3D" id="3.20.110.20">
    <property type="match status" value="1"/>
</dbReference>
<dbReference type="EMBL" id="AP026708">
    <property type="protein sequence ID" value="BDQ35495.1"/>
    <property type="molecule type" value="Genomic_DNA"/>
</dbReference>
<proteinExistence type="inferred from homology"/>
<accession>A0ABN6RZG1</accession>
<dbReference type="CDD" id="cd10795">
    <property type="entry name" value="GH57N_MJA1_like"/>
    <property type="match status" value="1"/>
</dbReference>
<name>A0ABN6RZG1_9BACT</name>
<dbReference type="InterPro" id="IPR011330">
    <property type="entry name" value="Glyco_hydro/deAcase_b/a-brl"/>
</dbReference>
<dbReference type="PANTHER" id="PTHR36306:SF1">
    <property type="entry name" value="ALPHA-AMYLASE-RELATED"/>
    <property type="match status" value="1"/>
</dbReference>
<evidence type="ECO:0000259" key="3">
    <source>
        <dbReference type="Pfam" id="PF03065"/>
    </source>
</evidence>
<gene>
    <name evidence="4" type="ORF">JCM14722_30370</name>
</gene>
<comment type="similarity">
    <text evidence="1">Belongs to the glycosyl hydrolase 57 family.</text>
</comment>
<sequence length="406" mass="47197">MISVCFYFQVHQPMRLDQKYTFFDMGKRHNYLDEAANRDILHKVANKCYLPANRMMLDLINEFKGDFRIAYAITGVALRQFQQYCPEVLESFRELADTGCVEFIGETHYHSLAFLFSREEFRRQVKMHEAALKEHFGVAPVTFRNTELIYSNALALEIEKMGYKAILAEGADQVLGWRSPNYVYQPAGCSKLKALLKNYRLSDDVAFRFSDRNWDQWPVTTDKFTRWVHAIAGGGEVINLFMDYETIGEHQWEDTGIFHFFRDLPRAVMAHKDFVFRTPAEAAAKLDPMAQLDVPYFTSWADLERDVSAWLGNPMQDQAAELAYGLEARVLASGDEELINTWRELLTSDHFYYMCTKWFSDGDVHKYFNPFETPHQAFITYMNALNDLTLRLNENTKASDEENTHG</sequence>
<reference evidence="4" key="1">
    <citation type="submission" date="2022-08" db="EMBL/GenBank/DDBJ databases">
        <title>Genome Sequence of the sulphate-reducing bacterium, Pseudodesulfovibrio portus JCM14722.</title>
        <authorList>
            <person name="Kondo R."/>
            <person name="Kataoka T."/>
        </authorList>
    </citation>
    <scope>NUCLEOTIDE SEQUENCE</scope>
    <source>
        <strain evidence="4">JCM 14722</strain>
    </source>
</reference>
<dbReference type="InterPro" id="IPR052046">
    <property type="entry name" value="GH57_Enzymes"/>
</dbReference>
<dbReference type="Pfam" id="PF03065">
    <property type="entry name" value="Glyco_hydro_57"/>
    <property type="match status" value="1"/>
</dbReference>
<dbReference type="SUPFAM" id="SSF88713">
    <property type="entry name" value="Glycoside hydrolase/deacetylase"/>
    <property type="match status" value="1"/>
</dbReference>
<evidence type="ECO:0000313" key="5">
    <source>
        <dbReference type="Proteomes" id="UP001061361"/>
    </source>
</evidence>
<protein>
    <submittedName>
        <fullName evidence="4">Alpha-amylase</fullName>
    </submittedName>
</protein>
<dbReference type="InterPro" id="IPR004300">
    <property type="entry name" value="Glyco_hydro_57_N"/>
</dbReference>
<evidence type="ECO:0000256" key="2">
    <source>
        <dbReference type="ARBA" id="ARBA00023277"/>
    </source>
</evidence>